<feature type="region of interest" description="Disordered" evidence="1">
    <location>
        <begin position="155"/>
        <end position="208"/>
    </location>
</feature>
<proteinExistence type="predicted"/>
<comment type="caution">
    <text evidence="2">The sequence shown here is derived from an EMBL/GenBank/DDBJ whole genome shotgun (WGS) entry which is preliminary data.</text>
</comment>
<dbReference type="AlphaFoldDB" id="A0A8T1W9K5"/>
<evidence type="ECO:0000256" key="1">
    <source>
        <dbReference type="SAM" id="MobiDB-lite"/>
    </source>
</evidence>
<name>A0A8T1W9K5_9STRA</name>
<accession>A0A8T1W9K5</accession>
<feature type="compositionally biased region" description="Basic and acidic residues" evidence="1">
    <location>
        <begin position="159"/>
        <end position="169"/>
    </location>
</feature>
<keyword evidence="3" id="KW-1185">Reference proteome</keyword>
<dbReference type="EMBL" id="JAGDFM010000044">
    <property type="protein sequence ID" value="KAG7389438.1"/>
    <property type="molecule type" value="Genomic_DNA"/>
</dbReference>
<evidence type="ECO:0000313" key="2">
    <source>
        <dbReference type="EMBL" id="KAG7389438.1"/>
    </source>
</evidence>
<dbReference type="OrthoDB" id="129199at2759"/>
<gene>
    <name evidence="2" type="ORF">PHYPSEUDO_010323</name>
</gene>
<organism evidence="2 3">
    <name type="scientific">Phytophthora pseudosyringae</name>
    <dbReference type="NCBI Taxonomy" id="221518"/>
    <lineage>
        <taxon>Eukaryota</taxon>
        <taxon>Sar</taxon>
        <taxon>Stramenopiles</taxon>
        <taxon>Oomycota</taxon>
        <taxon>Peronosporomycetes</taxon>
        <taxon>Peronosporales</taxon>
        <taxon>Peronosporaceae</taxon>
        <taxon>Phytophthora</taxon>
    </lineage>
</organism>
<evidence type="ECO:0000313" key="3">
    <source>
        <dbReference type="Proteomes" id="UP000694044"/>
    </source>
</evidence>
<sequence>MAQRATRVRGYHPESREGQTDDLVDTFKNTFDENMLRLWCRLRWKIPIEDVTDTIILTEIDKIITTVKNNSVPDIDQETADALRMDLSESNVHERVIPYFRLCHEIIDDHGWGDFFSDDAARFQTRKAREDKVVLHDLILEKALDHEKAYLSQRRAKRDRCDRDVERPVSRGPSKVSTKKQRVNVGSSGGGPRPPAKQQADRAKVPPSPCPHCSGLHWLSECTTATDSEKTEIWRILRAQRGDKSKRRLKRLRECLPSEEKTVTLNAIMELPYCVDTGADRTTTSLRQVKELLLRDASIN</sequence>
<protein>
    <submittedName>
        <fullName evidence="2">Uncharacterized protein</fullName>
    </submittedName>
</protein>
<reference evidence="2" key="1">
    <citation type="submission" date="2021-02" db="EMBL/GenBank/DDBJ databases">
        <authorList>
            <person name="Palmer J.M."/>
        </authorList>
    </citation>
    <scope>NUCLEOTIDE SEQUENCE</scope>
    <source>
        <strain evidence="2">SCRP734</strain>
    </source>
</reference>
<dbReference type="Proteomes" id="UP000694044">
    <property type="component" value="Unassembled WGS sequence"/>
</dbReference>